<evidence type="ECO:0000256" key="1">
    <source>
        <dbReference type="SAM" id="Phobius"/>
    </source>
</evidence>
<dbReference type="InterPro" id="IPR019956">
    <property type="entry name" value="Ubiquitin_dom"/>
</dbReference>
<dbReference type="Pfam" id="PF03797">
    <property type="entry name" value="Autotransporter"/>
    <property type="match status" value="1"/>
</dbReference>
<dbReference type="Gene3D" id="3.10.20.90">
    <property type="entry name" value="Phosphatidylinositol 3-kinase Catalytic Subunit, Chain A, domain 1"/>
    <property type="match status" value="1"/>
</dbReference>
<reference evidence="4 5" key="1">
    <citation type="submission" date="2018-02" db="EMBL/GenBank/DDBJ databases">
        <title>A novel lanthanide dependent methylotroph, Methylotenera sp. La3113.</title>
        <authorList>
            <person name="Lv H."/>
            <person name="Tani A."/>
        </authorList>
    </citation>
    <scope>NUCLEOTIDE SEQUENCE [LARGE SCALE GENOMIC DNA]</scope>
    <source>
        <strain evidence="4 5">La3113</strain>
    </source>
</reference>
<dbReference type="Gene3D" id="2.40.128.130">
    <property type="entry name" value="Autotransporter beta-domain"/>
    <property type="match status" value="1"/>
</dbReference>
<keyword evidence="1" id="KW-1133">Transmembrane helix</keyword>
<proteinExistence type="predicted"/>
<evidence type="ECO:0000313" key="4">
    <source>
        <dbReference type="EMBL" id="TFW72509.1"/>
    </source>
</evidence>
<keyword evidence="5" id="KW-1185">Reference proteome</keyword>
<dbReference type="InterPro" id="IPR050158">
    <property type="entry name" value="Ubiquitin_ubiquitin-like"/>
</dbReference>
<dbReference type="CDD" id="cd01803">
    <property type="entry name" value="Ubl_ubiquitin"/>
    <property type="match status" value="1"/>
</dbReference>
<dbReference type="InterPro" id="IPR000626">
    <property type="entry name" value="Ubiquitin-like_dom"/>
</dbReference>
<dbReference type="RefSeq" id="WP_135276563.1">
    <property type="nucleotide sequence ID" value="NZ_PQVH01000005.1"/>
</dbReference>
<dbReference type="PROSITE" id="PS51208">
    <property type="entry name" value="AUTOTRANSPORTER"/>
    <property type="match status" value="1"/>
</dbReference>
<dbReference type="OrthoDB" id="6064834at2"/>
<comment type="caution">
    <text evidence="4">The sequence shown here is derived from an EMBL/GenBank/DDBJ whole genome shotgun (WGS) entry which is preliminary data.</text>
</comment>
<evidence type="ECO:0000313" key="5">
    <source>
        <dbReference type="Proteomes" id="UP000297706"/>
    </source>
</evidence>
<dbReference type="SUPFAM" id="SSF54236">
    <property type="entry name" value="Ubiquitin-like"/>
    <property type="match status" value="1"/>
</dbReference>
<dbReference type="EMBL" id="PQVH01000005">
    <property type="protein sequence ID" value="TFW72509.1"/>
    <property type="molecule type" value="Genomic_DNA"/>
</dbReference>
<dbReference type="PRINTS" id="PR00348">
    <property type="entry name" value="UBIQUITIN"/>
</dbReference>
<dbReference type="Pfam" id="PF00240">
    <property type="entry name" value="ubiquitin"/>
    <property type="match status" value="1"/>
</dbReference>
<feature type="transmembrane region" description="Helical" evidence="1">
    <location>
        <begin position="36"/>
        <end position="56"/>
    </location>
</feature>
<accession>A0A4Y9VTB7</accession>
<dbReference type="NCBIfam" id="TIGR01414">
    <property type="entry name" value="autotrans_barl"/>
    <property type="match status" value="1"/>
</dbReference>
<evidence type="ECO:0000259" key="2">
    <source>
        <dbReference type="PROSITE" id="PS50053"/>
    </source>
</evidence>
<evidence type="ECO:0000259" key="3">
    <source>
        <dbReference type="PROSITE" id="PS51208"/>
    </source>
</evidence>
<dbReference type="InterPro" id="IPR036709">
    <property type="entry name" value="Autotransporte_beta_dom_sf"/>
</dbReference>
<feature type="domain" description="Ubiquitin-like" evidence="2">
    <location>
        <begin position="52"/>
        <end position="127"/>
    </location>
</feature>
<name>A0A4Y9VTB7_9PROT</name>
<feature type="domain" description="Autotransporter" evidence="3">
    <location>
        <begin position="251"/>
        <end position="528"/>
    </location>
</feature>
<gene>
    <name evidence="4" type="ORF">C3Y98_02555</name>
</gene>
<dbReference type="InterPro" id="IPR006315">
    <property type="entry name" value="OM_autotransptr_brl_dom"/>
</dbReference>
<dbReference type="InterPro" id="IPR029071">
    <property type="entry name" value="Ubiquitin-like_domsf"/>
</dbReference>
<dbReference type="PANTHER" id="PTHR10666">
    <property type="entry name" value="UBIQUITIN"/>
    <property type="match status" value="1"/>
</dbReference>
<dbReference type="InterPro" id="IPR005546">
    <property type="entry name" value="Autotransporte_beta"/>
</dbReference>
<dbReference type="Proteomes" id="UP000297706">
    <property type="component" value="Unassembled WGS sequence"/>
</dbReference>
<organism evidence="4 5">
    <name type="scientific">Methylotenera oryzisoli</name>
    <dbReference type="NCBI Taxonomy" id="2080758"/>
    <lineage>
        <taxon>Bacteria</taxon>
        <taxon>Pseudomonadati</taxon>
        <taxon>Pseudomonadota</taxon>
        <taxon>Betaproteobacteria</taxon>
        <taxon>Nitrosomonadales</taxon>
        <taxon>Methylophilaceae</taxon>
        <taxon>Methylotenera</taxon>
    </lineage>
</organism>
<dbReference type="SUPFAM" id="SSF103515">
    <property type="entry name" value="Autotransporter"/>
    <property type="match status" value="1"/>
</dbReference>
<dbReference type="AlphaFoldDB" id="A0A4Y9VTB7"/>
<dbReference type="FunFam" id="3.10.20.90:FF:000160">
    <property type="entry name" value="Polyubiquitin-C"/>
    <property type="match status" value="1"/>
</dbReference>
<dbReference type="GO" id="GO:0019867">
    <property type="term" value="C:outer membrane"/>
    <property type="evidence" value="ECO:0007669"/>
    <property type="project" value="InterPro"/>
</dbReference>
<keyword evidence="1" id="KW-0472">Membrane</keyword>
<dbReference type="SMART" id="SM00869">
    <property type="entry name" value="Autotransporter"/>
    <property type="match status" value="1"/>
</dbReference>
<sequence>MKNQSALILVSQQNGISFTSMVKPEKNIFIKSMTKLGLVLIMFMLSPAALAMQIFVKTLTGKTITLEVENSDSIESLKAKIQDKEGISPDQQRLLFAGKELEDGRTLSDYNIQKESTLQLLLRTQATTSIDVATQNQQAMQSYVVQRFTASQINNITDHFQRLHQNFNVKNNSFSFSSSNPVVGSLTSLLGGHVSTETSQVKFLPKESIGKPIILAGNTNENTQPPQTMSDADNSMLTETNNLLSFNQRVFDNLPIGIWATGSLDYGAIDRQGANNKFSSQGITLGIDYQLANSLIVGGALGYGFDKTDIDDFGSETRSHQTTGSIYGSYQVASDWYIDGVLGYGKTSFDNRRWSVTDSLHLSGNRDGHVTFGSLGLSSIIQVQRVSLQPYIRTDVTSTRLDKYSETGSTNALTYDDSKITSKAVLTGLNAFYDIKLASATLTPSIKIQYSRNFGGDITQNMYVSNLGASSQNYNLATNANPNDFGSLGLGLRYKAQKNIIVDLAFATSSGSNSYHTNNFRLDVNLGF</sequence>
<dbReference type="PROSITE" id="PS50053">
    <property type="entry name" value="UBIQUITIN_2"/>
    <property type="match status" value="1"/>
</dbReference>
<keyword evidence="1" id="KW-0812">Transmembrane</keyword>
<protein>
    <submittedName>
        <fullName evidence="4">Uncharacterized protein</fullName>
    </submittedName>
</protein>
<dbReference type="SMART" id="SM00213">
    <property type="entry name" value="UBQ"/>
    <property type="match status" value="1"/>
</dbReference>